<dbReference type="EMBL" id="JAULSW010000001">
    <property type="protein sequence ID" value="KAK3394473.1"/>
    <property type="molecule type" value="Genomic_DNA"/>
</dbReference>
<gene>
    <name evidence="2" type="ORF">B0H63DRAFT_517598</name>
</gene>
<feature type="domain" description="DJ-1/PfpI" evidence="1">
    <location>
        <begin position="64"/>
        <end position="194"/>
    </location>
</feature>
<reference evidence="2" key="2">
    <citation type="submission" date="2023-06" db="EMBL/GenBank/DDBJ databases">
        <authorList>
            <consortium name="Lawrence Berkeley National Laboratory"/>
            <person name="Haridas S."/>
            <person name="Hensen N."/>
            <person name="Bonometti L."/>
            <person name="Westerberg I."/>
            <person name="Brannstrom I.O."/>
            <person name="Guillou S."/>
            <person name="Cros-Aarteil S."/>
            <person name="Calhoun S."/>
            <person name="Kuo A."/>
            <person name="Mondo S."/>
            <person name="Pangilinan J."/>
            <person name="Riley R."/>
            <person name="LaButti K."/>
            <person name="Andreopoulos B."/>
            <person name="Lipzen A."/>
            <person name="Chen C."/>
            <person name="Yanf M."/>
            <person name="Daum C."/>
            <person name="Ng V."/>
            <person name="Clum A."/>
            <person name="Steindorff A."/>
            <person name="Ohm R."/>
            <person name="Martin F."/>
            <person name="Silar P."/>
            <person name="Natvig D."/>
            <person name="Lalanne C."/>
            <person name="Gautier V."/>
            <person name="Ament-velasquez S.L."/>
            <person name="Kruys A."/>
            <person name="Hutchinson M.I."/>
            <person name="Powell A.J."/>
            <person name="Barry K."/>
            <person name="Miller A.N."/>
            <person name="Grigoriev I.V."/>
            <person name="Debuchy R."/>
            <person name="Gladieux P."/>
            <person name="Thoren M.H."/>
            <person name="Johannesson H."/>
        </authorList>
    </citation>
    <scope>NUCLEOTIDE SEQUENCE</scope>
    <source>
        <strain evidence="2">CBS 232.78</strain>
    </source>
</reference>
<dbReference type="AlphaFoldDB" id="A0AAE0P6V9"/>
<dbReference type="InterPro" id="IPR002818">
    <property type="entry name" value="DJ-1/PfpI"/>
</dbReference>
<protein>
    <submittedName>
        <fullName evidence="2">Class I glutamine amidotransferase-like protein</fullName>
    </submittedName>
</protein>
<keyword evidence="2" id="KW-0315">Glutamine amidotransferase</keyword>
<dbReference type="Pfam" id="PF01965">
    <property type="entry name" value="DJ-1_PfpI"/>
    <property type="match status" value="1"/>
</dbReference>
<organism evidence="2 3">
    <name type="scientific">Podospora didyma</name>
    <dbReference type="NCBI Taxonomy" id="330526"/>
    <lineage>
        <taxon>Eukaryota</taxon>
        <taxon>Fungi</taxon>
        <taxon>Dikarya</taxon>
        <taxon>Ascomycota</taxon>
        <taxon>Pezizomycotina</taxon>
        <taxon>Sordariomycetes</taxon>
        <taxon>Sordariomycetidae</taxon>
        <taxon>Sordariales</taxon>
        <taxon>Podosporaceae</taxon>
        <taxon>Podospora</taxon>
    </lineage>
</organism>
<evidence type="ECO:0000259" key="1">
    <source>
        <dbReference type="Pfam" id="PF01965"/>
    </source>
</evidence>
<dbReference type="InterPro" id="IPR052158">
    <property type="entry name" value="INH-QAR"/>
</dbReference>
<comment type="caution">
    <text evidence="2">The sequence shown here is derived from an EMBL/GenBank/DDBJ whole genome shotgun (WGS) entry which is preliminary data.</text>
</comment>
<dbReference type="InterPro" id="IPR029062">
    <property type="entry name" value="Class_I_gatase-like"/>
</dbReference>
<accession>A0AAE0P6V9</accession>
<evidence type="ECO:0000313" key="2">
    <source>
        <dbReference type="EMBL" id="KAK3394473.1"/>
    </source>
</evidence>
<dbReference type="Proteomes" id="UP001285441">
    <property type="component" value="Unassembled WGS sequence"/>
</dbReference>
<evidence type="ECO:0000313" key="3">
    <source>
        <dbReference type="Proteomes" id="UP001285441"/>
    </source>
</evidence>
<dbReference type="PANTHER" id="PTHR43130">
    <property type="entry name" value="ARAC-FAMILY TRANSCRIPTIONAL REGULATOR"/>
    <property type="match status" value="1"/>
</dbReference>
<keyword evidence="3" id="KW-1185">Reference proteome</keyword>
<reference evidence="2" key="1">
    <citation type="journal article" date="2023" name="Mol. Phylogenet. Evol.">
        <title>Genome-scale phylogeny and comparative genomics of the fungal order Sordariales.</title>
        <authorList>
            <person name="Hensen N."/>
            <person name="Bonometti L."/>
            <person name="Westerberg I."/>
            <person name="Brannstrom I.O."/>
            <person name="Guillou S."/>
            <person name="Cros-Aarteil S."/>
            <person name="Calhoun S."/>
            <person name="Haridas S."/>
            <person name="Kuo A."/>
            <person name="Mondo S."/>
            <person name="Pangilinan J."/>
            <person name="Riley R."/>
            <person name="LaButti K."/>
            <person name="Andreopoulos B."/>
            <person name="Lipzen A."/>
            <person name="Chen C."/>
            <person name="Yan M."/>
            <person name="Daum C."/>
            <person name="Ng V."/>
            <person name="Clum A."/>
            <person name="Steindorff A."/>
            <person name="Ohm R.A."/>
            <person name="Martin F."/>
            <person name="Silar P."/>
            <person name="Natvig D.O."/>
            <person name="Lalanne C."/>
            <person name="Gautier V."/>
            <person name="Ament-Velasquez S.L."/>
            <person name="Kruys A."/>
            <person name="Hutchinson M.I."/>
            <person name="Powell A.J."/>
            <person name="Barry K."/>
            <person name="Miller A.N."/>
            <person name="Grigoriev I.V."/>
            <person name="Debuchy R."/>
            <person name="Gladieux P."/>
            <person name="Hiltunen Thoren M."/>
            <person name="Johannesson H."/>
        </authorList>
    </citation>
    <scope>NUCLEOTIDE SEQUENCE</scope>
    <source>
        <strain evidence="2">CBS 232.78</strain>
    </source>
</reference>
<dbReference type="SUPFAM" id="SSF52317">
    <property type="entry name" value="Class I glutamine amidotransferase-like"/>
    <property type="match status" value="1"/>
</dbReference>
<dbReference type="Gene3D" id="3.40.50.880">
    <property type="match status" value="1"/>
</dbReference>
<sequence length="210" mass="22466">MDGSNSRKTVRIGVFIPTEAQLLDVAVVDVLGSTSCEYFRIIDAPSVIIDLAPRVTIFCTVQPGELIPTTSNLKLECTHHLSDPEVQPGKLDIVLVPGPNPKSTWDDPVTSWLAAHAARSETDILSVCTGVFLCGAAGILKGKKACGPRSVQSILRSRFEGVTWPGGELRWVKDGNIWSSGGITNGNDMVAAYIRDSPHFPGPSQSSVLL</sequence>
<proteinExistence type="predicted"/>
<dbReference type="PANTHER" id="PTHR43130:SF7">
    <property type="entry name" value="DJ-1_PFPI DOMAIN-CONTAINING PROTEIN"/>
    <property type="match status" value="1"/>
</dbReference>
<name>A0AAE0P6V9_9PEZI</name>